<evidence type="ECO:0000256" key="1">
    <source>
        <dbReference type="SAM" id="Phobius"/>
    </source>
</evidence>
<comment type="caution">
    <text evidence="2">The sequence shown here is derived from an EMBL/GenBank/DDBJ whole genome shotgun (WGS) entry which is preliminary data.</text>
</comment>
<keyword evidence="3" id="KW-1185">Reference proteome</keyword>
<evidence type="ECO:0000313" key="3">
    <source>
        <dbReference type="Proteomes" id="UP000215914"/>
    </source>
</evidence>
<name>A0A9K3INA1_HELAN</name>
<reference evidence="2" key="2">
    <citation type="submission" date="2020-06" db="EMBL/GenBank/DDBJ databases">
        <title>Helianthus annuus Genome sequencing and assembly Release 2.</title>
        <authorList>
            <person name="Gouzy J."/>
            <person name="Langlade N."/>
            <person name="Munos S."/>
        </authorList>
    </citation>
    <scope>NUCLEOTIDE SEQUENCE</scope>
    <source>
        <tissue evidence="2">Leaves</tissue>
    </source>
</reference>
<keyword evidence="1" id="KW-0472">Membrane</keyword>
<feature type="transmembrane region" description="Helical" evidence="1">
    <location>
        <begin position="6"/>
        <end position="27"/>
    </location>
</feature>
<reference evidence="2" key="1">
    <citation type="journal article" date="2017" name="Nature">
        <title>The sunflower genome provides insights into oil metabolism, flowering and Asterid evolution.</title>
        <authorList>
            <person name="Badouin H."/>
            <person name="Gouzy J."/>
            <person name="Grassa C.J."/>
            <person name="Murat F."/>
            <person name="Staton S.E."/>
            <person name="Cottret L."/>
            <person name="Lelandais-Briere C."/>
            <person name="Owens G.L."/>
            <person name="Carrere S."/>
            <person name="Mayjonade B."/>
            <person name="Legrand L."/>
            <person name="Gill N."/>
            <person name="Kane N.C."/>
            <person name="Bowers J.E."/>
            <person name="Hubner S."/>
            <person name="Bellec A."/>
            <person name="Berard A."/>
            <person name="Berges H."/>
            <person name="Blanchet N."/>
            <person name="Boniface M.C."/>
            <person name="Brunel D."/>
            <person name="Catrice O."/>
            <person name="Chaidir N."/>
            <person name="Claudel C."/>
            <person name="Donnadieu C."/>
            <person name="Faraut T."/>
            <person name="Fievet G."/>
            <person name="Helmstetter N."/>
            <person name="King M."/>
            <person name="Knapp S.J."/>
            <person name="Lai Z."/>
            <person name="Le Paslier M.C."/>
            <person name="Lippi Y."/>
            <person name="Lorenzon L."/>
            <person name="Mandel J.R."/>
            <person name="Marage G."/>
            <person name="Marchand G."/>
            <person name="Marquand E."/>
            <person name="Bret-Mestries E."/>
            <person name="Morien E."/>
            <person name="Nambeesan S."/>
            <person name="Nguyen T."/>
            <person name="Pegot-Espagnet P."/>
            <person name="Pouilly N."/>
            <person name="Raftis F."/>
            <person name="Sallet E."/>
            <person name="Schiex T."/>
            <person name="Thomas J."/>
            <person name="Vandecasteele C."/>
            <person name="Vares D."/>
            <person name="Vear F."/>
            <person name="Vautrin S."/>
            <person name="Crespi M."/>
            <person name="Mangin B."/>
            <person name="Burke J.M."/>
            <person name="Salse J."/>
            <person name="Munos S."/>
            <person name="Vincourt P."/>
            <person name="Rieseberg L.H."/>
            <person name="Langlade N.B."/>
        </authorList>
    </citation>
    <scope>NUCLEOTIDE SEQUENCE</scope>
    <source>
        <tissue evidence="2">Leaves</tissue>
    </source>
</reference>
<sequence length="57" mass="6851">MFVHLFYIYVCYVFNSSLGVLLCLYYLNTSKFPVIKYLINISVLYITYLLIYVRFCS</sequence>
<proteinExistence type="predicted"/>
<dbReference type="EMBL" id="MNCJ02000322">
    <property type="protein sequence ID" value="KAF5800013.1"/>
    <property type="molecule type" value="Genomic_DNA"/>
</dbReference>
<protein>
    <submittedName>
        <fullName evidence="2">Uncharacterized protein</fullName>
    </submittedName>
</protein>
<organism evidence="2 3">
    <name type="scientific">Helianthus annuus</name>
    <name type="common">Common sunflower</name>
    <dbReference type="NCBI Taxonomy" id="4232"/>
    <lineage>
        <taxon>Eukaryota</taxon>
        <taxon>Viridiplantae</taxon>
        <taxon>Streptophyta</taxon>
        <taxon>Embryophyta</taxon>
        <taxon>Tracheophyta</taxon>
        <taxon>Spermatophyta</taxon>
        <taxon>Magnoliopsida</taxon>
        <taxon>eudicotyledons</taxon>
        <taxon>Gunneridae</taxon>
        <taxon>Pentapetalae</taxon>
        <taxon>asterids</taxon>
        <taxon>campanulids</taxon>
        <taxon>Asterales</taxon>
        <taxon>Asteraceae</taxon>
        <taxon>Asteroideae</taxon>
        <taxon>Heliantheae alliance</taxon>
        <taxon>Heliantheae</taxon>
        <taxon>Helianthus</taxon>
    </lineage>
</organism>
<keyword evidence="1" id="KW-1133">Transmembrane helix</keyword>
<feature type="transmembrane region" description="Helical" evidence="1">
    <location>
        <begin position="34"/>
        <end position="55"/>
    </location>
</feature>
<gene>
    <name evidence="2" type="ORF">HanXRQr2_Chr07g0311181</name>
</gene>
<evidence type="ECO:0000313" key="2">
    <source>
        <dbReference type="EMBL" id="KAF5800013.1"/>
    </source>
</evidence>
<dbReference type="AlphaFoldDB" id="A0A9K3INA1"/>
<dbReference type="Proteomes" id="UP000215914">
    <property type="component" value="Unassembled WGS sequence"/>
</dbReference>
<keyword evidence="1" id="KW-0812">Transmembrane</keyword>
<accession>A0A9K3INA1</accession>
<dbReference type="Gramene" id="mRNA:HanXRQr2_Chr07g0311181">
    <property type="protein sequence ID" value="CDS:HanXRQr2_Chr07g0311181.1"/>
    <property type="gene ID" value="HanXRQr2_Chr07g0311181"/>
</dbReference>